<evidence type="ECO:0000256" key="6">
    <source>
        <dbReference type="SAM" id="Phobius"/>
    </source>
</evidence>
<feature type="transmembrane region" description="Helical" evidence="6">
    <location>
        <begin position="84"/>
        <end position="107"/>
    </location>
</feature>
<feature type="transmembrane region" description="Helical" evidence="6">
    <location>
        <begin position="310"/>
        <end position="330"/>
    </location>
</feature>
<proteinExistence type="predicted"/>
<dbReference type="PANTHER" id="PTHR30106">
    <property type="entry name" value="INNER MEMBRANE PROTEIN YEIH-RELATED"/>
    <property type="match status" value="1"/>
</dbReference>
<evidence type="ECO:0000313" key="7">
    <source>
        <dbReference type="EMBL" id="GAA5048510.1"/>
    </source>
</evidence>
<evidence type="ECO:0000256" key="3">
    <source>
        <dbReference type="ARBA" id="ARBA00022692"/>
    </source>
</evidence>
<evidence type="ECO:0000256" key="5">
    <source>
        <dbReference type="ARBA" id="ARBA00023136"/>
    </source>
</evidence>
<feature type="transmembrane region" description="Helical" evidence="6">
    <location>
        <begin position="146"/>
        <end position="168"/>
    </location>
</feature>
<feature type="transmembrane region" description="Helical" evidence="6">
    <location>
        <begin position="180"/>
        <end position="201"/>
    </location>
</feature>
<sequence length="331" mass="34679">MRNGSNLFLGVLLLFAIGVLGRTISLALPFLDYLIATILVGVLVGNTIGKPEWAKSGIETHKLWLEAGIVLMGASVAFDRVVSAGATLLLLVVGTVVIAVFSVELLARHCFGITEKTGSLLAAGSSICGVSAVVAVAGSIDANENQIAYAAGTVLLFDTLTLIAYPAFGHALSIPDKVFGIWAGLTMFSTGPATAVGFSISDTAGEWAVLVKLARNALIGIAATGYALYYLRNSTAGATTGRANHLWQTFPKFVFGFLFVMILANVGVVDATHVTSLKHASNWLFMLAFAGLGLELRLDELRTTGFEPIAVVLVSFVVVSGSVLALLYIVL</sequence>
<dbReference type="EMBL" id="BAABKX010000001">
    <property type="protein sequence ID" value="GAA5048510.1"/>
    <property type="molecule type" value="Genomic_DNA"/>
</dbReference>
<dbReference type="Proteomes" id="UP001501729">
    <property type="component" value="Unassembled WGS sequence"/>
</dbReference>
<accession>A0AAV3UG87</accession>
<feature type="transmembrane region" description="Helical" evidence="6">
    <location>
        <begin position="119"/>
        <end position="140"/>
    </location>
</feature>
<dbReference type="Pfam" id="PF03601">
    <property type="entry name" value="Cons_hypoth698"/>
    <property type="match status" value="1"/>
</dbReference>
<feature type="transmembrane region" description="Helical" evidence="6">
    <location>
        <begin position="213"/>
        <end position="232"/>
    </location>
</feature>
<gene>
    <name evidence="7" type="ORF">GCM10025751_20490</name>
</gene>
<protein>
    <submittedName>
        <fullName evidence="7">YeiH family protein</fullName>
    </submittedName>
</protein>
<feature type="transmembrane region" description="Helical" evidence="6">
    <location>
        <begin position="253"/>
        <end position="274"/>
    </location>
</feature>
<evidence type="ECO:0000313" key="8">
    <source>
        <dbReference type="Proteomes" id="UP001501729"/>
    </source>
</evidence>
<dbReference type="AlphaFoldDB" id="A0AAV3UG87"/>
<reference evidence="7 8" key="1">
    <citation type="journal article" date="2019" name="Int. J. Syst. Evol. Microbiol.">
        <title>The Global Catalogue of Microorganisms (GCM) 10K type strain sequencing project: providing services to taxonomists for standard genome sequencing and annotation.</title>
        <authorList>
            <consortium name="The Broad Institute Genomics Platform"/>
            <consortium name="The Broad Institute Genome Sequencing Center for Infectious Disease"/>
            <person name="Wu L."/>
            <person name="Ma J."/>
        </authorList>
    </citation>
    <scope>NUCLEOTIDE SEQUENCE [LARGE SCALE GENOMIC DNA]</scope>
    <source>
        <strain evidence="7 8">JCM 17504</strain>
    </source>
</reference>
<comment type="subcellular location">
    <subcellularLocation>
        <location evidence="1">Cell membrane</location>
        <topology evidence="1">Multi-pass membrane protein</topology>
    </subcellularLocation>
</comment>
<feature type="transmembrane region" description="Helical" evidence="6">
    <location>
        <begin position="31"/>
        <end position="49"/>
    </location>
</feature>
<dbReference type="GO" id="GO:0005886">
    <property type="term" value="C:plasma membrane"/>
    <property type="evidence" value="ECO:0007669"/>
    <property type="project" value="UniProtKB-SubCell"/>
</dbReference>
<evidence type="ECO:0000256" key="2">
    <source>
        <dbReference type="ARBA" id="ARBA00022475"/>
    </source>
</evidence>
<dbReference type="RefSeq" id="WP_227776800.1">
    <property type="nucleotide sequence ID" value="NZ_BAABKX010000001.1"/>
</dbReference>
<evidence type="ECO:0000256" key="1">
    <source>
        <dbReference type="ARBA" id="ARBA00004651"/>
    </source>
</evidence>
<comment type="caution">
    <text evidence="7">The sequence shown here is derived from an EMBL/GenBank/DDBJ whole genome shotgun (WGS) entry which is preliminary data.</text>
</comment>
<keyword evidence="5 6" id="KW-0472">Membrane</keyword>
<feature type="transmembrane region" description="Helical" evidence="6">
    <location>
        <begin position="280"/>
        <end position="298"/>
    </location>
</feature>
<keyword evidence="2" id="KW-1003">Cell membrane</keyword>
<dbReference type="InterPro" id="IPR018383">
    <property type="entry name" value="UPF0324_pro"/>
</dbReference>
<keyword evidence="3 6" id="KW-0812">Transmembrane</keyword>
<dbReference type="GeneID" id="68612649"/>
<name>A0AAV3UG87_9EURY</name>
<evidence type="ECO:0000256" key="4">
    <source>
        <dbReference type="ARBA" id="ARBA00022989"/>
    </source>
</evidence>
<organism evidence="7 8">
    <name type="scientific">Haladaptatus pallidirubidus</name>
    <dbReference type="NCBI Taxonomy" id="1008152"/>
    <lineage>
        <taxon>Archaea</taxon>
        <taxon>Methanobacteriati</taxon>
        <taxon>Methanobacteriota</taxon>
        <taxon>Stenosarchaea group</taxon>
        <taxon>Halobacteria</taxon>
        <taxon>Halobacteriales</taxon>
        <taxon>Haladaptataceae</taxon>
        <taxon>Haladaptatus</taxon>
    </lineage>
</organism>
<dbReference type="PANTHER" id="PTHR30106:SF1">
    <property type="entry name" value="UPF0324 MEMBRANE PROTEIN FN0533"/>
    <property type="match status" value="1"/>
</dbReference>
<keyword evidence="8" id="KW-1185">Reference proteome</keyword>
<keyword evidence="4 6" id="KW-1133">Transmembrane helix</keyword>